<dbReference type="PANTHER" id="PTHR35017">
    <property type="entry name" value="PROTEIN CBG16223-RELATED"/>
    <property type="match status" value="1"/>
</dbReference>
<name>A0A3P7ZCW6_HELPZ</name>
<dbReference type="EMBL" id="UZAH01028376">
    <property type="protein sequence ID" value="VDO99736.1"/>
    <property type="molecule type" value="Genomic_DNA"/>
</dbReference>
<dbReference type="AlphaFoldDB" id="A0A3P7ZCW6"/>
<accession>A0A3P7ZCW6</accession>
<proteinExistence type="predicted"/>
<gene>
    <name evidence="1" type="ORF">HPBE_LOCUS14474</name>
</gene>
<sequence length="172" mass="19285">MGWVAITTYKANGLISGGSAAENRFGVVKATKTPCCVDTLLPGVCRALYNRNHVQFTTRCRTLPDFSFIQCCHSCHFNDNLYTGKGLPVATDLYRRDAEEMLLKPDTFKCFDRHGSQFCEAFAAKLSSWTRTGFTCQHTALAFRICRRTCGYCSGQIFTPLLDGQFVFYPSL</sequence>
<dbReference type="PANTHER" id="PTHR35017:SF7">
    <property type="entry name" value="SHKT DOMAIN-CONTAINING PROTEIN"/>
    <property type="match status" value="1"/>
</dbReference>
<evidence type="ECO:0000313" key="1">
    <source>
        <dbReference type="EMBL" id="VDO99736.1"/>
    </source>
</evidence>
<protein>
    <submittedName>
        <fullName evidence="1">Uncharacterized protein</fullName>
    </submittedName>
</protein>
<reference evidence="1" key="1">
    <citation type="submission" date="2018-11" db="EMBL/GenBank/DDBJ databases">
        <authorList>
            <consortium name="Pathogen Informatics"/>
        </authorList>
    </citation>
    <scope>NUCLEOTIDE SEQUENCE [LARGE SCALE GENOMIC DNA]</scope>
</reference>
<organism evidence="1">
    <name type="scientific">Heligmosomoides polygyrus</name>
    <name type="common">Parasitic roundworm</name>
    <dbReference type="NCBI Taxonomy" id="6339"/>
    <lineage>
        <taxon>Eukaryota</taxon>
        <taxon>Metazoa</taxon>
        <taxon>Ecdysozoa</taxon>
        <taxon>Nematoda</taxon>
        <taxon>Chromadorea</taxon>
        <taxon>Rhabditida</taxon>
        <taxon>Rhabditina</taxon>
        <taxon>Rhabditomorpha</taxon>
        <taxon>Strongyloidea</taxon>
        <taxon>Heligmosomidae</taxon>
        <taxon>Heligmosomoides</taxon>
    </lineage>
</organism>
<dbReference type="OrthoDB" id="5832114at2759"/>